<dbReference type="InterPro" id="IPR016084">
    <property type="entry name" value="Haem_Oase-like_multi-hlx"/>
</dbReference>
<evidence type="ECO:0000256" key="9">
    <source>
        <dbReference type="ARBA" id="ARBA00077314"/>
    </source>
</evidence>
<proteinExistence type="inferred from homology"/>
<dbReference type="FunCoup" id="A0A1Q3BSA9">
    <property type="interactions" value="177"/>
</dbReference>
<keyword evidence="4" id="KW-0378">Hydrolase</keyword>
<evidence type="ECO:0000256" key="3">
    <source>
        <dbReference type="ARBA" id="ARBA00012684"/>
    </source>
</evidence>
<dbReference type="CDD" id="cd19357">
    <property type="entry name" value="TenA_E_At3g16990-like"/>
    <property type="match status" value="1"/>
</dbReference>
<evidence type="ECO:0000256" key="1">
    <source>
        <dbReference type="ARBA" id="ARBA00001881"/>
    </source>
</evidence>
<comment type="similarity">
    <text evidence="8">Belongs to the thiaminase-2 family.</text>
</comment>
<dbReference type="AlphaFoldDB" id="A0A1Q3BSA9"/>
<dbReference type="EC" id="3.5.99.2" evidence="3"/>
<dbReference type="Pfam" id="PF03070">
    <property type="entry name" value="TENA_THI-4"/>
    <property type="match status" value="1"/>
</dbReference>
<dbReference type="FunFam" id="1.20.910.10:FF:000007">
    <property type="entry name" value="Bifunctional TENA-E protein"/>
    <property type="match status" value="1"/>
</dbReference>
<sequence length="234" mass="26890">MEEKRQGEVGIIDKWLKKHLLMYMAATRHPMILSIRDGSINISCFKTWLGQDYLFVRALVPFVASVLIKAWNDSDDSNTDVEVILSGLASLKDEISWFQNEASNWGVQLSHIVAHKATGDYCRFLESLMLPEVEFTISITAYWAIEVVYQDAFTHCLEDDAKTPPELQETCQRWGNDEFGQYCQSLKKIANRRLEKCSDDLLVKAEATFLRVLEHEVQFWNMSAMVEPEDLASK</sequence>
<evidence type="ECO:0000256" key="8">
    <source>
        <dbReference type="ARBA" id="ARBA00060919"/>
    </source>
</evidence>
<evidence type="ECO:0000259" key="12">
    <source>
        <dbReference type="Pfam" id="PF03070"/>
    </source>
</evidence>
<evidence type="ECO:0000313" key="13">
    <source>
        <dbReference type="EMBL" id="GAV70866.1"/>
    </source>
</evidence>
<evidence type="ECO:0000256" key="6">
    <source>
        <dbReference type="ARBA" id="ARBA00023157"/>
    </source>
</evidence>
<dbReference type="OrthoDB" id="37730at2759"/>
<feature type="domain" description="Thiaminase-2/PQQC" evidence="12">
    <location>
        <begin position="18"/>
        <end position="223"/>
    </location>
</feature>
<gene>
    <name evidence="13" type="ORF">CFOL_v3_14364</name>
</gene>
<comment type="caution">
    <text evidence="13">The sequence shown here is derived from an EMBL/GenBank/DDBJ whole genome shotgun (WGS) entry which is preliminary data.</text>
</comment>
<dbReference type="SUPFAM" id="SSF48613">
    <property type="entry name" value="Heme oxygenase-like"/>
    <property type="match status" value="1"/>
</dbReference>
<dbReference type="EMBL" id="BDDD01000845">
    <property type="protein sequence ID" value="GAV70866.1"/>
    <property type="molecule type" value="Genomic_DNA"/>
</dbReference>
<evidence type="ECO:0000313" key="14">
    <source>
        <dbReference type="Proteomes" id="UP000187406"/>
    </source>
</evidence>
<keyword evidence="6" id="KW-1015">Disulfide bond</keyword>
<dbReference type="PANTHER" id="PTHR43198">
    <property type="entry name" value="BIFUNCTIONAL TH2 PROTEIN"/>
    <property type="match status" value="1"/>
</dbReference>
<protein>
    <recommendedName>
        <fullName evidence="3">aminopyrimidine aminohydrolase</fullName>
        <ecNumber evidence="3">3.5.99.2</ecNumber>
    </recommendedName>
    <alternativeName>
        <fullName evidence="10">Aminopyrimidine aminohydrolase</fullName>
    </alternativeName>
    <alternativeName>
        <fullName evidence="11">Formylaminopyrimidine amidohydrolase</fullName>
    </alternativeName>
    <alternativeName>
        <fullName evidence="9">Formylaminopyrimidine deformylase</fullName>
    </alternativeName>
</protein>
<comment type="catalytic activity">
    <reaction evidence="7">
        <text>N-formyl-4-amino-5-aminomethyl-2-methylpyrimidine + H2O = 4-amino-5-aminomethyl-2-methylpyrimidine + formate</text>
        <dbReference type="Rhea" id="RHEA:46212"/>
        <dbReference type="ChEBI" id="CHEBI:15377"/>
        <dbReference type="ChEBI" id="CHEBI:15740"/>
        <dbReference type="ChEBI" id="CHEBI:63416"/>
        <dbReference type="ChEBI" id="CHEBI:85895"/>
    </reaction>
</comment>
<dbReference type="InterPro" id="IPR050967">
    <property type="entry name" value="Thiamine_Salvage_TenA"/>
</dbReference>
<dbReference type="GO" id="GO:0005829">
    <property type="term" value="C:cytosol"/>
    <property type="evidence" value="ECO:0007669"/>
    <property type="project" value="TreeGrafter"/>
</dbReference>
<dbReference type="GO" id="GO:0050334">
    <property type="term" value="F:thiaminase activity"/>
    <property type="evidence" value="ECO:0007669"/>
    <property type="project" value="UniProtKB-EC"/>
</dbReference>
<dbReference type="Proteomes" id="UP000187406">
    <property type="component" value="Unassembled WGS sequence"/>
</dbReference>
<organism evidence="13 14">
    <name type="scientific">Cephalotus follicularis</name>
    <name type="common">Albany pitcher plant</name>
    <dbReference type="NCBI Taxonomy" id="3775"/>
    <lineage>
        <taxon>Eukaryota</taxon>
        <taxon>Viridiplantae</taxon>
        <taxon>Streptophyta</taxon>
        <taxon>Embryophyta</taxon>
        <taxon>Tracheophyta</taxon>
        <taxon>Spermatophyta</taxon>
        <taxon>Magnoliopsida</taxon>
        <taxon>eudicotyledons</taxon>
        <taxon>Gunneridae</taxon>
        <taxon>Pentapetalae</taxon>
        <taxon>rosids</taxon>
        <taxon>fabids</taxon>
        <taxon>Oxalidales</taxon>
        <taxon>Cephalotaceae</taxon>
        <taxon>Cephalotus</taxon>
    </lineage>
</organism>
<evidence type="ECO:0000256" key="2">
    <source>
        <dbReference type="ARBA" id="ARBA00004948"/>
    </source>
</evidence>
<accession>A0A1Q3BSA9</accession>
<dbReference type="InParanoid" id="A0A1Q3BSA9"/>
<dbReference type="Gene3D" id="1.20.910.10">
    <property type="entry name" value="Heme oxygenase-like"/>
    <property type="match status" value="1"/>
</dbReference>
<keyword evidence="5" id="KW-0784">Thiamine biosynthesis</keyword>
<dbReference type="InterPro" id="IPR004305">
    <property type="entry name" value="Thiaminase-2/PQQC"/>
</dbReference>
<dbReference type="GO" id="GO:0009228">
    <property type="term" value="P:thiamine biosynthetic process"/>
    <property type="evidence" value="ECO:0007669"/>
    <property type="project" value="UniProtKB-KW"/>
</dbReference>
<dbReference type="STRING" id="3775.A0A1Q3BSA9"/>
<evidence type="ECO:0000256" key="11">
    <source>
        <dbReference type="ARBA" id="ARBA00082825"/>
    </source>
</evidence>
<comment type="pathway">
    <text evidence="2">Cofactor biosynthesis; thiamine diphosphate biosynthesis.</text>
</comment>
<evidence type="ECO:0000256" key="4">
    <source>
        <dbReference type="ARBA" id="ARBA00022801"/>
    </source>
</evidence>
<reference evidence="14" key="1">
    <citation type="submission" date="2016-04" db="EMBL/GenBank/DDBJ databases">
        <title>Cephalotus genome sequencing.</title>
        <authorList>
            <person name="Fukushima K."/>
            <person name="Hasebe M."/>
            <person name="Fang X."/>
        </authorList>
    </citation>
    <scope>NUCLEOTIDE SEQUENCE [LARGE SCALE GENOMIC DNA]</scope>
    <source>
        <strain evidence="14">cv. St1</strain>
    </source>
</reference>
<comment type="catalytic activity">
    <reaction evidence="1">
        <text>4-amino-5-aminomethyl-2-methylpyrimidine + H2O = 4-amino-5-hydroxymethyl-2-methylpyrimidine + NH4(+)</text>
        <dbReference type="Rhea" id="RHEA:31799"/>
        <dbReference type="ChEBI" id="CHEBI:15377"/>
        <dbReference type="ChEBI" id="CHEBI:16892"/>
        <dbReference type="ChEBI" id="CHEBI:28938"/>
        <dbReference type="ChEBI" id="CHEBI:63416"/>
        <dbReference type="EC" id="3.5.99.2"/>
    </reaction>
</comment>
<evidence type="ECO:0000256" key="7">
    <source>
        <dbReference type="ARBA" id="ARBA00050721"/>
    </source>
</evidence>
<keyword evidence="14" id="KW-1185">Reference proteome</keyword>
<name>A0A1Q3BSA9_CEPFO</name>
<dbReference type="PANTHER" id="PTHR43198:SF5">
    <property type="entry name" value="BIFUNCTIONAL TENA-E PROTEIN"/>
    <property type="match status" value="1"/>
</dbReference>
<evidence type="ECO:0000256" key="10">
    <source>
        <dbReference type="ARBA" id="ARBA00079571"/>
    </source>
</evidence>
<evidence type="ECO:0000256" key="5">
    <source>
        <dbReference type="ARBA" id="ARBA00022977"/>
    </source>
</evidence>